<dbReference type="SUPFAM" id="SSF53474">
    <property type="entry name" value="alpha/beta-Hydrolases"/>
    <property type="match status" value="1"/>
</dbReference>
<dbReference type="PRINTS" id="PR00111">
    <property type="entry name" value="ABHYDROLASE"/>
</dbReference>
<dbReference type="InterPro" id="IPR050266">
    <property type="entry name" value="AB_hydrolase_sf"/>
</dbReference>
<protein>
    <submittedName>
        <fullName evidence="3">Unannotated protein</fullName>
    </submittedName>
</protein>
<dbReference type="EMBL" id="CAFBLE010000003">
    <property type="protein sequence ID" value="CAB4861296.1"/>
    <property type="molecule type" value="Genomic_DNA"/>
</dbReference>
<dbReference type="Pfam" id="PF12697">
    <property type="entry name" value="Abhydrolase_6"/>
    <property type="match status" value="1"/>
</dbReference>
<evidence type="ECO:0000313" key="3">
    <source>
        <dbReference type="EMBL" id="CAB4743721.1"/>
    </source>
</evidence>
<dbReference type="AlphaFoldDB" id="A0A6J6T8P4"/>
<proteinExistence type="predicted"/>
<dbReference type="EMBL" id="CAEZZC010000003">
    <property type="protein sequence ID" value="CAB4743721.1"/>
    <property type="molecule type" value="Genomic_DNA"/>
</dbReference>
<dbReference type="EMBL" id="CAEZWT010000012">
    <property type="protein sequence ID" value="CAB4662339.1"/>
    <property type="molecule type" value="Genomic_DNA"/>
</dbReference>
<evidence type="ECO:0000313" key="6">
    <source>
        <dbReference type="EMBL" id="CAB5052302.1"/>
    </source>
</evidence>
<dbReference type="InterPro" id="IPR000073">
    <property type="entry name" value="AB_hydrolase_1"/>
</dbReference>
<name>A0A6J6T8P4_9ZZZZ</name>
<dbReference type="EMBL" id="CAFBMV010000002">
    <property type="protein sequence ID" value="CAB4916499.1"/>
    <property type="molecule type" value="Genomic_DNA"/>
</dbReference>
<evidence type="ECO:0000313" key="5">
    <source>
        <dbReference type="EMBL" id="CAB4916499.1"/>
    </source>
</evidence>
<evidence type="ECO:0000259" key="1">
    <source>
        <dbReference type="Pfam" id="PF12697"/>
    </source>
</evidence>
<dbReference type="EMBL" id="CAFBQL010000001">
    <property type="protein sequence ID" value="CAB5052302.1"/>
    <property type="molecule type" value="Genomic_DNA"/>
</dbReference>
<feature type="domain" description="AB hydrolase-1" evidence="1">
    <location>
        <begin position="17"/>
        <end position="254"/>
    </location>
</feature>
<dbReference type="PANTHER" id="PTHR43798">
    <property type="entry name" value="MONOACYLGLYCEROL LIPASE"/>
    <property type="match status" value="1"/>
</dbReference>
<evidence type="ECO:0000313" key="2">
    <source>
        <dbReference type="EMBL" id="CAB4662339.1"/>
    </source>
</evidence>
<gene>
    <name evidence="2" type="ORF">UFOPK2289_00609</name>
    <name evidence="3" type="ORF">UFOPK2822_00360</name>
    <name evidence="4" type="ORF">UFOPK3346_00480</name>
    <name evidence="5" type="ORF">UFOPK3670_00396</name>
    <name evidence="6" type="ORF">UFOPK4308_00156</name>
</gene>
<sequence>MILKSTVYPGKVHGQVLLLIHGMGSASTAWKPILNQLSELTTVVTIDLPGHGETPMSKEQLMDPQSLARAVFATMSSHGYERFHVVGNSLGGWIALEMAAIKPEAIASVIGLAPAGLWLKPFNARYPGTAVARLMASSVKVISPMLLHFEWARKIGFESVSPLWRNLSYETCLDATRAMATSAGYYPAWDAMLKKRFTGQIPNSVPLAVIFGVEDRTLPAATCQERSLVPPHTQWIILNDCGHAPMWDHPTLIVNEIIKTAGLS</sequence>
<accession>A0A6J6T8P4</accession>
<dbReference type="InterPro" id="IPR029058">
    <property type="entry name" value="AB_hydrolase_fold"/>
</dbReference>
<organism evidence="3">
    <name type="scientific">freshwater metagenome</name>
    <dbReference type="NCBI Taxonomy" id="449393"/>
    <lineage>
        <taxon>unclassified sequences</taxon>
        <taxon>metagenomes</taxon>
        <taxon>ecological metagenomes</taxon>
    </lineage>
</organism>
<evidence type="ECO:0000313" key="4">
    <source>
        <dbReference type="EMBL" id="CAB4861296.1"/>
    </source>
</evidence>
<reference evidence="3" key="1">
    <citation type="submission" date="2020-05" db="EMBL/GenBank/DDBJ databases">
        <authorList>
            <person name="Chiriac C."/>
            <person name="Salcher M."/>
            <person name="Ghai R."/>
            <person name="Kavagutti S V."/>
        </authorList>
    </citation>
    <scope>NUCLEOTIDE SEQUENCE</scope>
</reference>
<dbReference type="Gene3D" id="3.40.50.1820">
    <property type="entry name" value="alpha/beta hydrolase"/>
    <property type="match status" value="1"/>
</dbReference>